<dbReference type="PANTHER" id="PTHR42877">
    <property type="entry name" value="L-ORNITHINE N(5)-MONOOXYGENASE-RELATED"/>
    <property type="match status" value="1"/>
</dbReference>
<dbReference type="GO" id="GO:0004499">
    <property type="term" value="F:N,N-dimethylaniline monooxygenase activity"/>
    <property type="evidence" value="ECO:0007669"/>
    <property type="project" value="InterPro"/>
</dbReference>
<name>A0A409XF93_PSICY</name>
<dbReference type="InterPro" id="IPR051209">
    <property type="entry name" value="FAD-bind_Monooxygenase_sf"/>
</dbReference>
<evidence type="ECO:0000256" key="4">
    <source>
        <dbReference type="ARBA" id="ARBA00023002"/>
    </source>
</evidence>
<organism evidence="6 7">
    <name type="scientific">Psilocybe cyanescens</name>
    <dbReference type="NCBI Taxonomy" id="93625"/>
    <lineage>
        <taxon>Eukaryota</taxon>
        <taxon>Fungi</taxon>
        <taxon>Dikarya</taxon>
        <taxon>Basidiomycota</taxon>
        <taxon>Agaricomycotina</taxon>
        <taxon>Agaricomycetes</taxon>
        <taxon>Agaricomycetidae</taxon>
        <taxon>Agaricales</taxon>
        <taxon>Agaricineae</taxon>
        <taxon>Strophariaceae</taxon>
        <taxon>Psilocybe</taxon>
    </lineage>
</organism>
<evidence type="ECO:0000313" key="6">
    <source>
        <dbReference type="EMBL" id="PPQ89442.1"/>
    </source>
</evidence>
<dbReference type="Proteomes" id="UP000283269">
    <property type="component" value="Unassembled WGS sequence"/>
</dbReference>
<dbReference type="STRING" id="93625.A0A409XF93"/>
<dbReference type="InParanoid" id="A0A409XF93"/>
<dbReference type="PANTHER" id="PTHR42877:SF8">
    <property type="entry name" value="MONOOXYGENASE"/>
    <property type="match status" value="1"/>
</dbReference>
<evidence type="ECO:0000313" key="7">
    <source>
        <dbReference type="Proteomes" id="UP000283269"/>
    </source>
</evidence>
<sequence length="711" mass="79010">MANGSVLSYVPEAVPAATEAHARTTLPIHHERHLKVICIGAGASGLLLAYKMQRNFENYELVCYEKNDDISGTWYENRYPGCACDIAAHIYTWSFEPNPSWSSVYAGSEEIHNYFHRFSKNHGLSKFYKLRHLVTQAIWDATTGGWDVEITNLVDGSKITDHCDILINGAGVLNTWKWPEVPGLHNFKGNLMHTANYDKSVDLKGKNVGLIGNGSSAIQVLPNILPDAKRVTTFFRGPTWVSPVKNVVMDQYFYTDEERHLWERDADAHLRYRKKLENSLNKVFPMFLLKSERQQDLRAGMTEIMKSIIKDEELEKKLIPSWAVGCRRMTPGVGYLEALVSDKVDISYGTIQQVTEGGCIGGDGKEYPLDVLICATGFDTSYLPRFTVIGADGVSLREAWAKEPRSYMGVGTNGFPNYMMITGPNSPIGNGAVLVGMEAQADYICKMMDRWQTENIHSFSPKAEAVDEFLSYKDAFMKDTVWQQECRSWYKSNSITGKVTALWPGSSLHYLEAMMEPRYEDWDIKYSGNRFSFLGNGFSQTEVDPTADRGYYLRNEDDGQYLSRGKRRKVFSKAGTWTLDGPVETVSVKGDSNGAGSPISTESSGSPPAEVEEPNFQSSTGPSGYLANLTSHISTAFGVGNSVSSKRRLPTGSGFNASSARDAKSRKRGEAARSGNSQWEGVKEAGAGGKKDKDELIDNALVEYLRKGTRV</sequence>
<keyword evidence="7" id="KW-1185">Reference proteome</keyword>
<dbReference type="GO" id="GO:0050661">
    <property type="term" value="F:NADP binding"/>
    <property type="evidence" value="ECO:0007669"/>
    <property type="project" value="InterPro"/>
</dbReference>
<dbReference type="GO" id="GO:0050660">
    <property type="term" value="F:flavin adenine dinucleotide binding"/>
    <property type="evidence" value="ECO:0007669"/>
    <property type="project" value="InterPro"/>
</dbReference>
<proteinExistence type="inferred from homology"/>
<evidence type="ECO:0008006" key="8">
    <source>
        <dbReference type="Google" id="ProtNLM"/>
    </source>
</evidence>
<dbReference type="Gene3D" id="3.50.50.60">
    <property type="entry name" value="FAD/NAD(P)-binding domain"/>
    <property type="match status" value="2"/>
</dbReference>
<dbReference type="InterPro" id="IPR036188">
    <property type="entry name" value="FAD/NAD-bd_sf"/>
</dbReference>
<comment type="caution">
    <text evidence="6">The sequence shown here is derived from an EMBL/GenBank/DDBJ whole genome shotgun (WGS) entry which is preliminary data.</text>
</comment>
<comment type="similarity">
    <text evidence="1">Belongs to the FAD-binding monooxygenase family.</text>
</comment>
<protein>
    <recommendedName>
        <fullName evidence="8">FAD/NAD(P)-binding domain-containing protein</fullName>
    </recommendedName>
</protein>
<feature type="compositionally biased region" description="Polar residues" evidence="5">
    <location>
        <begin position="594"/>
        <end position="606"/>
    </location>
</feature>
<dbReference type="AlphaFoldDB" id="A0A409XF93"/>
<evidence type="ECO:0000256" key="3">
    <source>
        <dbReference type="ARBA" id="ARBA00022827"/>
    </source>
</evidence>
<feature type="region of interest" description="Disordered" evidence="5">
    <location>
        <begin position="642"/>
        <end position="696"/>
    </location>
</feature>
<dbReference type="OrthoDB" id="74360at2759"/>
<dbReference type="Pfam" id="PF00743">
    <property type="entry name" value="FMO-like"/>
    <property type="match status" value="1"/>
</dbReference>
<keyword evidence="4" id="KW-0560">Oxidoreductase</keyword>
<feature type="region of interest" description="Disordered" evidence="5">
    <location>
        <begin position="582"/>
        <end position="623"/>
    </location>
</feature>
<evidence type="ECO:0000256" key="5">
    <source>
        <dbReference type="SAM" id="MobiDB-lite"/>
    </source>
</evidence>
<dbReference type="SUPFAM" id="SSF51905">
    <property type="entry name" value="FAD/NAD(P)-binding domain"/>
    <property type="match status" value="2"/>
</dbReference>
<keyword evidence="3" id="KW-0274">FAD</keyword>
<gene>
    <name evidence="6" type="ORF">CVT25_012821</name>
</gene>
<reference evidence="6 7" key="1">
    <citation type="journal article" date="2018" name="Evol. Lett.">
        <title>Horizontal gene cluster transfer increased hallucinogenic mushroom diversity.</title>
        <authorList>
            <person name="Reynolds H.T."/>
            <person name="Vijayakumar V."/>
            <person name="Gluck-Thaler E."/>
            <person name="Korotkin H.B."/>
            <person name="Matheny P.B."/>
            <person name="Slot J.C."/>
        </authorList>
    </citation>
    <scope>NUCLEOTIDE SEQUENCE [LARGE SCALE GENOMIC DNA]</scope>
    <source>
        <strain evidence="6 7">2631</strain>
    </source>
</reference>
<dbReference type="InterPro" id="IPR020946">
    <property type="entry name" value="Flavin_mOase-like"/>
</dbReference>
<keyword evidence="2" id="KW-0285">Flavoprotein</keyword>
<accession>A0A409XF93</accession>
<dbReference type="EMBL" id="NHYD01001877">
    <property type="protein sequence ID" value="PPQ89442.1"/>
    <property type="molecule type" value="Genomic_DNA"/>
</dbReference>
<evidence type="ECO:0000256" key="2">
    <source>
        <dbReference type="ARBA" id="ARBA00022630"/>
    </source>
</evidence>
<evidence type="ECO:0000256" key="1">
    <source>
        <dbReference type="ARBA" id="ARBA00010139"/>
    </source>
</evidence>